<evidence type="ECO:0000256" key="2">
    <source>
        <dbReference type="SAM" id="MobiDB-lite"/>
    </source>
</evidence>
<dbReference type="PANTHER" id="PTHR30204:SF92">
    <property type="entry name" value="HTH-TYPE TRANSCRIPTIONAL REGULATOR ZNTR"/>
    <property type="match status" value="1"/>
</dbReference>
<proteinExistence type="predicted"/>
<dbReference type="PROSITE" id="PS50937">
    <property type="entry name" value="HTH_MERR_2"/>
    <property type="match status" value="1"/>
</dbReference>
<dbReference type="PRINTS" id="PR00040">
    <property type="entry name" value="HTHMERR"/>
</dbReference>
<evidence type="ECO:0000313" key="4">
    <source>
        <dbReference type="EMBL" id="MBE3001531.1"/>
    </source>
</evidence>
<keyword evidence="5" id="KW-1185">Reference proteome</keyword>
<sequence length="275" mass="30287">MVLMRVSDLAERSGVPATTLRYYEERGLLPAQRSPGGYRLYDERSLDRLVFITTAKRLGLALDDIAELTALWSAHPCSRVRSALGPRLEHRLAEARARAAEVEDFQALLRAALERLQRLPDRDAPCDPGCEFLTAMAPGARAAEPRASGPTDPTAPASGTRAALPLLDGPGPRCLLAEHDHRERMDRWRELLGEATRTPREHGCSWDLPLERAGAVADLAAAEQQCCSFLDLRIDFTPRRVHLHVRVHPGHRPDTCTPAGQAARLLGALDHTVET</sequence>
<feature type="region of interest" description="Disordered" evidence="2">
    <location>
        <begin position="141"/>
        <end position="164"/>
    </location>
</feature>
<comment type="caution">
    <text evidence="4">The sequence shown here is derived from an EMBL/GenBank/DDBJ whole genome shotgun (WGS) entry which is preliminary data.</text>
</comment>
<dbReference type="RefSeq" id="WP_193124120.1">
    <property type="nucleotide sequence ID" value="NZ_JADBGI010000025.1"/>
</dbReference>
<reference evidence="4 5" key="1">
    <citation type="submission" date="2020-09" db="EMBL/GenBank/DDBJ databases">
        <title>Diversity and distribution of actinomycetes associated with coral in the coast of Hainan.</title>
        <authorList>
            <person name="Li F."/>
        </authorList>
    </citation>
    <scope>NUCLEOTIDE SEQUENCE [LARGE SCALE GENOMIC DNA]</scope>
    <source>
        <strain evidence="4 5">HNM0947</strain>
    </source>
</reference>
<name>A0ABR9PCG0_9ACTN</name>
<feature type="domain" description="HTH merR-type" evidence="3">
    <location>
        <begin position="3"/>
        <end position="71"/>
    </location>
</feature>
<dbReference type="Proteomes" id="UP000806528">
    <property type="component" value="Unassembled WGS sequence"/>
</dbReference>
<evidence type="ECO:0000256" key="1">
    <source>
        <dbReference type="ARBA" id="ARBA00023125"/>
    </source>
</evidence>
<keyword evidence="1" id="KW-0238">DNA-binding</keyword>
<organism evidence="4 5">
    <name type="scientific">Nocardiopsis coralli</name>
    <dbReference type="NCBI Taxonomy" id="2772213"/>
    <lineage>
        <taxon>Bacteria</taxon>
        <taxon>Bacillati</taxon>
        <taxon>Actinomycetota</taxon>
        <taxon>Actinomycetes</taxon>
        <taxon>Streptosporangiales</taxon>
        <taxon>Nocardiopsidaceae</taxon>
        <taxon>Nocardiopsis</taxon>
    </lineage>
</organism>
<dbReference type="EMBL" id="JADBGI010000025">
    <property type="protein sequence ID" value="MBE3001531.1"/>
    <property type="molecule type" value="Genomic_DNA"/>
</dbReference>
<dbReference type="InterPro" id="IPR047057">
    <property type="entry name" value="MerR_fam"/>
</dbReference>
<dbReference type="PANTHER" id="PTHR30204">
    <property type="entry name" value="REDOX-CYCLING DRUG-SENSING TRANSCRIPTIONAL ACTIVATOR SOXR"/>
    <property type="match status" value="1"/>
</dbReference>
<evidence type="ECO:0000259" key="3">
    <source>
        <dbReference type="PROSITE" id="PS50937"/>
    </source>
</evidence>
<protein>
    <submittedName>
        <fullName evidence="4">MerR family transcriptional regulator</fullName>
    </submittedName>
</protein>
<dbReference type="SUPFAM" id="SSF46955">
    <property type="entry name" value="Putative DNA-binding domain"/>
    <property type="match status" value="1"/>
</dbReference>
<dbReference type="InterPro" id="IPR000551">
    <property type="entry name" value="MerR-type_HTH_dom"/>
</dbReference>
<evidence type="ECO:0000313" key="5">
    <source>
        <dbReference type="Proteomes" id="UP000806528"/>
    </source>
</evidence>
<accession>A0ABR9PCG0</accession>
<dbReference type="InterPro" id="IPR009061">
    <property type="entry name" value="DNA-bd_dom_put_sf"/>
</dbReference>
<dbReference type="Pfam" id="PF13411">
    <property type="entry name" value="MerR_1"/>
    <property type="match status" value="1"/>
</dbReference>
<dbReference type="SMART" id="SM00422">
    <property type="entry name" value="HTH_MERR"/>
    <property type="match status" value="1"/>
</dbReference>
<dbReference type="Gene3D" id="1.10.1660.10">
    <property type="match status" value="1"/>
</dbReference>
<gene>
    <name evidence="4" type="ORF">IDM40_22965</name>
</gene>